<gene>
    <name evidence="4" type="ORF">KFE25_006702</name>
</gene>
<evidence type="ECO:0000259" key="3">
    <source>
        <dbReference type="PROSITE" id="PS51371"/>
    </source>
</evidence>
<keyword evidence="5" id="KW-1185">Reference proteome</keyword>
<dbReference type="InterPro" id="IPR051257">
    <property type="entry name" value="Diverse_CBS-Domain"/>
</dbReference>
<dbReference type="InterPro" id="IPR000644">
    <property type="entry name" value="CBS_dom"/>
</dbReference>
<evidence type="ECO:0000313" key="5">
    <source>
        <dbReference type="Proteomes" id="UP000751190"/>
    </source>
</evidence>
<reference evidence="4" key="1">
    <citation type="submission" date="2021-05" db="EMBL/GenBank/DDBJ databases">
        <title>The genome of the haptophyte Pavlova lutheri (Diacronema luteri, Pavlovales) - a model for lipid biosynthesis in eukaryotic algae.</title>
        <authorList>
            <person name="Hulatt C.J."/>
            <person name="Posewitz M.C."/>
        </authorList>
    </citation>
    <scope>NUCLEOTIDE SEQUENCE</scope>
    <source>
        <strain evidence="4">NIVA-4/92</strain>
    </source>
</reference>
<dbReference type="PROSITE" id="PS51371">
    <property type="entry name" value="CBS"/>
    <property type="match status" value="3"/>
</dbReference>
<feature type="domain" description="CBS" evidence="3">
    <location>
        <begin position="228"/>
        <end position="291"/>
    </location>
</feature>
<dbReference type="OrthoDB" id="418595at2759"/>
<comment type="caution">
    <text evidence="4">The sequence shown here is derived from an EMBL/GenBank/DDBJ whole genome shotgun (WGS) entry which is preliminary data.</text>
</comment>
<name>A0A8J5XY79_DIALT</name>
<feature type="domain" description="CBS" evidence="3">
    <location>
        <begin position="304"/>
        <end position="359"/>
    </location>
</feature>
<organism evidence="4 5">
    <name type="scientific">Diacronema lutheri</name>
    <name type="common">Unicellular marine alga</name>
    <name type="synonym">Monochrysis lutheri</name>
    <dbReference type="NCBI Taxonomy" id="2081491"/>
    <lineage>
        <taxon>Eukaryota</taxon>
        <taxon>Haptista</taxon>
        <taxon>Haptophyta</taxon>
        <taxon>Pavlovophyceae</taxon>
        <taxon>Pavlovales</taxon>
        <taxon>Pavlovaceae</taxon>
        <taxon>Diacronema</taxon>
    </lineage>
</organism>
<proteinExistence type="predicted"/>
<dbReference type="PANTHER" id="PTHR43080">
    <property type="entry name" value="CBS DOMAIN-CONTAINING PROTEIN CBSX3, MITOCHONDRIAL"/>
    <property type="match status" value="1"/>
</dbReference>
<keyword evidence="1 2" id="KW-0129">CBS domain</keyword>
<dbReference type="SMART" id="SM00116">
    <property type="entry name" value="CBS"/>
    <property type="match status" value="3"/>
</dbReference>
<sequence length="359" mass="39746">MSCRRLSTMPFAKSFYDPRTAGVPAFVRDDTWAFTPLANVLMATGKSGSCDRMPSFRGREDKRYVISDKASILEACKQMVHERLSFLVVVRPSIALGPKGNTVIGVATEHKYVQHGARKIEDVGDAERSAFLSGWSLSDSIYEIMTPTDRMIAVTQFDTVQHCVDLLEKKLFRYLPIVSPDDGSLRGILTVRDLLRPNSKPWGPIAHLWDGKPVEEILQESAGGADGMRALVEICSISQSRMVADAVVQMARHSLNFLIVVDEANGGDVQGVITERHYVTYGSKVSEREASRTNSTTDGLASIMTPRSEMLVAPAGMDGSRCLDVMLENNVRFMPVTNAERTKFLGVLSLRDFLLPLWK</sequence>
<dbReference type="Proteomes" id="UP000751190">
    <property type="component" value="Unassembled WGS sequence"/>
</dbReference>
<evidence type="ECO:0000256" key="1">
    <source>
        <dbReference type="ARBA" id="ARBA00023122"/>
    </source>
</evidence>
<dbReference type="EMBL" id="JAGTXO010000005">
    <property type="protein sequence ID" value="KAG8467650.1"/>
    <property type="molecule type" value="Genomic_DNA"/>
</dbReference>
<dbReference type="PANTHER" id="PTHR43080:SF2">
    <property type="entry name" value="CBS DOMAIN-CONTAINING PROTEIN"/>
    <property type="match status" value="1"/>
</dbReference>
<accession>A0A8J5XY79</accession>
<protein>
    <recommendedName>
        <fullName evidence="3">CBS domain-containing protein</fullName>
    </recommendedName>
</protein>
<feature type="domain" description="CBS" evidence="3">
    <location>
        <begin position="145"/>
        <end position="205"/>
    </location>
</feature>
<dbReference type="InterPro" id="IPR046342">
    <property type="entry name" value="CBS_dom_sf"/>
</dbReference>
<dbReference type="Pfam" id="PF00571">
    <property type="entry name" value="CBS"/>
    <property type="match status" value="2"/>
</dbReference>
<dbReference type="AlphaFoldDB" id="A0A8J5XY79"/>
<evidence type="ECO:0000256" key="2">
    <source>
        <dbReference type="PROSITE-ProRule" id="PRU00703"/>
    </source>
</evidence>
<dbReference type="Gene3D" id="3.10.580.10">
    <property type="entry name" value="CBS-domain"/>
    <property type="match status" value="2"/>
</dbReference>
<dbReference type="SUPFAM" id="SSF54631">
    <property type="entry name" value="CBS-domain pair"/>
    <property type="match status" value="2"/>
</dbReference>
<evidence type="ECO:0000313" key="4">
    <source>
        <dbReference type="EMBL" id="KAG8467650.1"/>
    </source>
</evidence>